<sequence length="314" mass="32265">MKWQGNPGAAGGSIWQVRRGGAGAVIALLTALSSAAVSAQEVPLDIGIGGATPAVAVPAESGGASGGSGGGGLGFGDGSTPFELSAGQGIEWRESERTYTARGNAIATQGDSSIAADKLVFYTGADDSSFERILATGSVKVTAGSSTSYGDQGDYDAEQKLLVLTGSNLRMESEGDIITARDRIEYWSGDKAVVAIGDAVVKRQDSEIRGDQAVLYFAANAAGDDELSQIEASGNVKVLNNGQTILGNNFAYNPDTDIAVVTGNVLIIDGENEYRGARAEIDNKNKVSRILAGEGKRVHTFIKPKQSTGGGTAQ</sequence>
<dbReference type="GO" id="GO:0030288">
    <property type="term" value="C:outer membrane-bounded periplasmic space"/>
    <property type="evidence" value="ECO:0007669"/>
    <property type="project" value="TreeGrafter"/>
</dbReference>
<accession>A0A4R6WRH4</accession>
<name>A0A4R6WRH4_9PROT</name>
<dbReference type="GO" id="GO:0017089">
    <property type="term" value="F:glycolipid transfer activity"/>
    <property type="evidence" value="ECO:0007669"/>
    <property type="project" value="TreeGrafter"/>
</dbReference>
<gene>
    <name evidence="3" type="ORF">A8950_1948</name>
</gene>
<evidence type="ECO:0000313" key="3">
    <source>
        <dbReference type="EMBL" id="TDQ82127.1"/>
    </source>
</evidence>
<dbReference type="Gene3D" id="2.60.450.10">
    <property type="entry name" value="Lipopolysaccharide (LPS) transport protein A like domain"/>
    <property type="match status" value="1"/>
</dbReference>
<dbReference type="AlphaFoldDB" id="A0A4R6WRH4"/>
<dbReference type="OrthoDB" id="8450043at2"/>
<dbReference type="PANTHER" id="PTHR36504">
    <property type="entry name" value="LIPOPOLYSACCHARIDE EXPORT SYSTEM PROTEIN LPTA"/>
    <property type="match status" value="1"/>
</dbReference>
<keyword evidence="4" id="KW-1185">Reference proteome</keyword>
<feature type="domain" description="Organic solvent tolerance-like N-terminal" evidence="2">
    <location>
        <begin position="189"/>
        <end position="285"/>
    </location>
</feature>
<proteinExistence type="predicted"/>
<organism evidence="3 4">
    <name type="scientific">Dongia mobilis</name>
    <dbReference type="NCBI Taxonomy" id="578943"/>
    <lineage>
        <taxon>Bacteria</taxon>
        <taxon>Pseudomonadati</taxon>
        <taxon>Pseudomonadota</taxon>
        <taxon>Alphaproteobacteria</taxon>
        <taxon>Rhodospirillales</taxon>
        <taxon>Dongiaceae</taxon>
        <taxon>Dongia</taxon>
    </lineage>
</organism>
<evidence type="ECO:0000313" key="4">
    <source>
        <dbReference type="Proteomes" id="UP000295783"/>
    </source>
</evidence>
<dbReference type="InterPro" id="IPR005653">
    <property type="entry name" value="OstA-like_N"/>
</dbReference>
<dbReference type="Proteomes" id="UP000295783">
    <property type="component" value="Unassembled WGS sequence"/>
</dbReference>
<dbReference type="Pfam" id="PF03968">
    <property type="entry name" value="LptD_N"/>
    <property type="match status" value="2"/>
</dbReference>
<comment type="caution">
    <text evidence="3">The sequence shown here is derived from an EMBL/GenBank/DDBJ whole genome shotgun (WGS) entry which is preliminary data.</text>
</comment>
<dbReference type="RefSeq" id="WP_133613434.1">
    <property type="nucleotide sequence ID" value="NZ_SNYW01000008.1"/>
</dbReference>
<reference evidence="3 4" key="1">
    <citation type="submission" date="2019-03" db="EMBL/GenBank/DDBJ databases">
        <title>Genomic Encyclopedia of Type Strains, Phase III (KMG-III): the genomes of soil and plant-associated and newly described type strains.</title>
        <authorList>
            <person name="Whitman W."/>
        </authorList>
    </citation>
    <scope>NUCLEOTIDE SEQUENCE [LARGE SCALE GENOMIC DNA]</scope>
    <source>
        <strain evidence="3 4">CGMCC 1.7660</strain>
    </source>
</reference>
<evidence type="ECO:0000259" key="2">
    <source>
        <dbReference type="Pfam" id="PF03968"/>
    </source>
</evidence>
<evidence type="ECO:0000256" key="1">
    <source>
        <dbReference type="ARBA" id="ARBA00022729"/>
    </source>
</evidence>
<dbReference type="EMBL" id="SNYW01000008">
    <property type="protein sequence ID" value="TDQ82127.1"/>
    <property type="molecule type" value="Genomic_DNA"/>
</dbReference>
<dbReference type="GO" id="GO:0015920">
    <property type="term" value="P:lipopolysaccharide transport"/>
    <property type="evidence" value="ECO:0007669"/>
    <property type="project" value="TreeGrafter"/>
</dbReference>
<keyword evidence="1" id="KW-0732">Signal</keyword>
<dbReference type="InterPro" id="IPR052037">
    <property type="entry name" value="LPS_export_LptA"/>
</dbReference>
<dbReference type="GO" id="GO:0009279">
    <property type="term" value="C:cell outer membrane"/>
    <property type="evidence" value="ECO:0007669"/>
    <property type="project" value="TreeGrafter"/>
</dbReference>
<dbReference type="PANTHER" id="PTHR36504:SF1">
    <property type="entry name" value="LIPOPOLYSACCHARIDE EXPORT SYSTEM PROTEIN LPTA"/>
    <property type="match status" value="1"/>
</dbReference>
<protein>
    <submittedName>
        <fullName evidence="3">Lipopolysaccharide export system protein LptA</fullName>
    </submittedName>
</protein>
<feature type="domain" description="Organic solvent tolerance-like N-terminal" evidence="2">
    <location>
        <begin position="92"/>
        <end position="181"/>
    </location>
</feature>